<proteinExistence type="predicted"/>
<evidence type="ECO:0000313" key="1">
    <source>
        <dbReference type="EMBL" id="PZO10234.1"/>
    </source>
</evidence>
<dbReference type="AlphaFoldDB" id="A0A2W4TRH1"/>
<feature type="non-terminal residue" evidence="1">
    <location>
        <position position="103"/>
    </location>
</feature>
<name>A0A2W4TRH1_9CYAN</name>
<organism evidence="1 2">
    <name type="scientific">Leptolyngbya foveolarum</name>
    <dbReference type="NCBI Taxonomy" id="47253"/>
    <lineage>
        <taxon>Bacteria</taxon>
        <taxon>Bacillati</taxon>
        <taxon>Cyanobacteriota</taxon>
        <taxon>Cyanophyceae</taxon>
        <taxon>Leptolyngbyales</taxon>
        <taxon>Leptolyngbyaceae</taxon>
        <taxon>Leptolyngbya group</taxon>
        <taxon>Leptolyngbya</taxon>
    </lineage>
</organism>
<evidence type="ECO:0000313" key="2">
    <source>
        <dbReference type="Proteomes" id="UP000249354"/>
    </source>
</evidence>
<reference evidence="1 2" key="2">
    <citation type="submission" date="2018-06" db="EMBL/GenBank/DDBJ databases">
        <title>Metagenomic assembly of (sub)arctic Cyanobacteria and their associated microbiome from non-axenic cultures.</title>
        <authorList>
            <person name="Baurain D."/>
        </authorList>
    </citation>
    <scope>NUCLEOTIDE SEQUENCE [LARGE SCALE GENOMIC DNA]</scope>
    <source>
        <strain evidence="1">ULC129bin1</strain>
    </source>
</reference>
<reference evidence="2" key="1">
    <citation type="submission" date="2018-04" db="EMBL/GenBank/DDBJ databases">
        <authorList>
            <person name="Cornet L."/>
        </authorList>
    </citation>
    <scope>NUCLEOTIDE SEQUENCE [LARGE SCALE GENOMIC DNA]</scope>
</reference>
<comment type="caution">
    <text evidence="1">The sequence shown here is derived from an EMBL/GenBank/DDBJ whole genome shotgun (WGS) entry which is preliminary data.</text>
</comment>
<gene>
    <name evidence="1" type="ORF">DCF25_20970</name>
</gene>
<dbReference type="Proteomes" id="UP000249354">
    <property type="component" value="Unassembled WGS sequence"/>
</dbReference>
<sequence>MNHTGSTAKSRPFSKPRRQFLLSLFATIYVVCGKVNFTNLSRYSDLSERSYRRHFAKSYEFISLNAGLIDEAVDTKHFSVAVIDASFVPKSGKATYGLDRFYN</sequence>
<protein>
    <submittedName>
        <fullName evidence="1">IS4 family transposase</fullName>
    </submittedName>
</protein>
<accession>A0A2W4TRH1</accession>
<dbReference type="EMBL" id="QBMC01000227">
    <property type="protein sequence ID" value="PZO10234.1"/>
    <property type="molecule type" value="Genomic_DNA"/>
</dbReference>